<dbReference type="RefSeq" id="WP_085755883.1">
    <property type="nucleotide sequence ID" value="NZ_CP021023.1"/>
</dbReference>
<dbReference type="InterPro" id="IPR035439">
    <property type="entry name" value="UPF0145_dom_sf"/>
</dbReference>
<name>A0A1W6LN64_9BACT</name>
<dbReference type="SUPFAM" id="SSF161187">
    <property type="entry name" value="YfgJ-like"/>
    <property type="match status" value="1"/>
</dbReference>
<protein>
    <submittedName>
        <fullName evidence="2">Uncharacterized protein</fullName>
    </submittedName>
</protein>
<gene>
    <name evidence="2" type="ORF">STSP1_01617</name>
</gene>
<dbReference type="Pfam" id="PF01906">
    <property type="entry name" value="YbjQ_1"/>
    <property type="match status" value="1"/>
</dbReference>
<dbReference type="InterPro" id="IPR002765">
    <property type="entry name" value="UPF0145_YbjQ-like"/>
</dbReference>
<accession>A0A1W6LN64</accession>
<dbReference type="KEGG" id="pbp:STSP1_01617"/>
<keyword evidence="3" id="KW-1185">Reference proteome</keyword>
<dbReference type="Proteomes" id="UP000193334">
    <property type="component" value="Chromosome"/>
</dbReference>
<proteinExistence type="inferred from homology"/>
<comment type="similarity">
    <text evidence="1">Belongs to the UPF0145 family.</text>
</comment>
<evidence type="ECO:0000313" key="3">
    <source>
        <dbReference type="Proteomes" id="UP000193334"/>
    </source>
</evidence>
<dbReference type="PANTHER" id="PTHR34068:SF1">
    <property type="entry name" value="UPF0145 PROTEIN YBJQ"/>
    <property type="match status" value="1"/>
</dbReference>
<dbReference type="PANTHER" id="PTHR34068">
    <property type="entry name" value="UPF0145 PROTEIN YBJQ"/>
    <property type="match status" value="1"/>
</dbReference>
<dbReference type="SUPFAM" id="SSF117782">
    <property type="entry name" value="YbjQ-like"/>
    <property type="match status" value="1"/>
</dbReference>
<reference evidence="3" key="1">
    <citation type="submission" date="2017-04" db="EMBL/GenBank/DDBJ databases">
        <title>Comparative genomics and description of representatives of a novel lineage of planctomycetes thriving in anoxic sediments.</title>
        <authorList>
            <person name="Spring S."/>
            <person name="Bunk B."/>
            <person name="Sproer C."/>
        </authorList>
    </citation>
    <scope>NUCLEOTIDE SEQUENCE [LARGE SCALE GENOMIC DNA]</scope>
    <source>
        <strain evidence="3">ST-PulAB-D4</strain>
    </source>
</reference>
<evidence type="ECO:0000256" key="1">
    <source>
        <dbReference type="ARBA" id="ARBA00010751"/>
    </source>
</evidence>
<dbReference type="AlphaFoldDB" id="A0A1W6LN64"/>
<sequence>MITFKCPTCSHKLKAKYSKIGQTISCPVCDEKIKIPILDKCPNCGEPIVLEGKKQNAFLSQNSIALINEFNEKNFSIMCQKCGTNPYYNTINKIRDKIKELYEAGRTLLNQVPIVSTHSPQNWDYNVLDIVTSQTVSGTGFISDIASSFTDFFGATSGTYNQKIKDSEKLCKQILRVNAVNLNANAIIAVDIDYSSVGKTTGMLMVCMTGTAVQLKNTKEVLEEYRANQLTELISSMEEIKRLENILKKESSRK</sequence>
<dbReference type="EMBL" id="CP021023">
    <property type="protein sequence ID" value="ARN57219.1"/>
    <property type="molecule type" value="Genomic_DNA"/>
</dbReference>
<evidence type="ECO:0000313" key="2">
    <source>
        <dbReference type="EMBL" id="ARN57219.1"/>
    </source>
</evidence>
<dbReference type="Gene3D" id="3.30.110.70">
    <property type="entry name" value="Hypothetical protein apc22750. Chain B"/>
    <property type="match status" value="1"/>
</dbReference>
<organism evidence="2 3">
    <name type="scientific">Sedimentisphaera salicampi</name>
    <dbReference type="NCBI Taxonomy" id="1941349"/>
    <lineage>
        <taxon>Bacteria</taxon>
        <taxon>Pseudomonadati</taxon>
        <taxon>Planctomycetota</taxon>
        <taxon>Phycisphaerae</taxon>
        <taxon>Sedimentisphaerales</taxon>
        <taxon>Sedimentisphaeraceae</taxon>
        <taxon>Sedimentisphaera</taxon>
    </lineage>
</organism>